<protein>
    <submittedName>
        <fullName evidence="1">Uncharacterized protein</fullName>
    </submittedName>
</protein>
<proteinExistence type="predicted"/>
<dbReference type="Proteomes" id="UP000321570">
    <property type="component" value="Unassembled WGS sequence"/>
</dbReference>
<reference evidence="1 2" key="1">
    <citation type="submission" date="2019-07" db="EMBL/GenBank/DDBJ databases">
        <authorList>
            <person name="Jastrzebski P J."/>
            <person name="Paukszto L."/>
            <person name="Jastrzebski P J."/>
        </authorList>
    </citation>
    <scope>NUCLEOTIDE SEQUENCE [LARGE SCALE GENOMIC DNA]</scope>
    <source>
        <strain evidence="1 2">WMS-il1</strain>
    </source>
</reference>
<sequence length="73" mass="8225">QRTRQVPVPTLPVHPLSSSIRFSLYFSLIRFRLVVASLNTFWSNQILAFCSTIFVSSYSNSCELATIIAIVIC</sequence>
<organism evidence="1 2">
    <name type="scientific">Hymenolepis diminuta</name>
    <name type="common">Rat tapeworm</name>
    <dbReference type="NCBI Taxonomy" id="6216"/>
    <lineage>
        <taxon>Eukaryota</taxon>
        <taxon>Metazoa</taxon>
        <taxon>Spiralia</taxon>
        <taxon>Lophotrochozoa</taxon>
        <taxon>Platyhelminthes</taxon>
        <taxon>Cestoda</taxon>
        <taxon>Eucestoda</taxon>
        <taxon>Cyclophyllidea</taxon>
        <taxon>Hymenolepididae</taxon>
        <taxon>Hymenolepis</taxon>
    </lineage>
</organism>
<gene>
    <name evidence="1" type="ORF">WMSIL1_LOCUS12852</name>
</gene>
<keyword evidence="2" id="KW-1185">Reference proteome</keyword>
<evidence type="ECO:0000313" key="2">
    <source>
        <dbReference type="Proteomes" id="UP000321570"/>
    </source>
</evidence>
<accession>A0A564Z5U2</accession>
<dbReference type="AlphaFoldDB" id="A0A564Z5U2"/>
<evidence type="ECO:0000313" key="1">
    <source>
        <dbReference type="EMBL" id="VUZ54877.1"/>
    </source>
</evidence>
<dbReference type="EMBL" id="CABIJS010000666">
    <property type="protein sequence ID" value="VUZ54877.1"/>
    <property type="molecule type" value="Genomic_DNA"/>
</dbReference>
<name>A0A564Z5U2_HYMDI</name>
<feature type="non-terminal residue" evidence="1">
    <location>
        <position position="1"/>
    </location>
</feature>